<reference evidence="3 4" key="1">
    <citation type="submission" date="2015-11" db="EMBL/GenBank/DDBJ databases">
        <authorList>
            <person name="Zhang Y."/>
            <person name="Guo Z."/>
        </authorList>
    </citation>
    <scope>NUCLEOTIDE SEQUENCE [LARGE SCALE GENOMIC DNA]</scope>
    <source>
        <strain evidence="3 4">YFY001</strain>
    </source>
</reference>
<evidence type="ECO:0000256" key="1">
    <source>
        <dbReference type="SAM" id="MobiDB-lite"/>
    </source>
</evidence>
<feature type="compositionally biased region" description="Polar residues" evidence="1">
    <location>
        <begin position="232"/>
        <end position="242"/>
    </location>
</feature>
<feature type="region of interest" description="Disordered" evidence="1">
    <location>
        <begin position="213"/>
        <end position="242"/>
    </location>
</feature>
<name>A0A1L3MG35_9MICO</name>
<proteinExistence type="predicted"/>
<dbReference type="InterPro" id="IPR054105">
    <property type="entry name" value="WHD_NrtR"/>
</dbReference>
<sequence length="242" mass="26979">MARRNLDSYPRPGVTVDLAVLTVTDAGTDDAALRVLVQERTDPDGRVLPGRFLRERHTVVDTVQEVFEHKVGVSPSEVTPPRLLRLFDAPDRDDRTWAISVAHSVSMPEAELEGAKGDLVAVSSDGVLADRGPMLWDHEEIVSAAVESLRERYEFRYRNDSPPPDPDGFLPEPFTLHQLRKVHEAVIGEELHKDNFARRMKPQLTPVMRGGEVVKSAAHRGRPATLYRRVTSPDSQPVNTLG</sequence>
<dbReference type="KEGG" id="jte:ASJ30_06200"/>
<gene>
    <name evidence="3" type="ORF">ASJ30_06200</name>
</gene>
<evidence type="ECO:0000313" key="4">
    <source>
        <dbReference type="Proteomes" id="UP000182938"/>
    </source>
</evidence>
<dbReference type="Proteomes" id="UP000182938">
    <property type="component" value="Chromosome"/>
</dbReference>
<feature type="domain" description="NrtR DNA-binding winged helix" evidence="2">
    <location>
        <begin position="169"/>
        <end position="228"/>
    </location>
</feature>
<dbReference type="InterPro" id="IPR015797">
    <property type="entry name" value="NUDIX_hydrolase-like_dom_sf"/>
</dbReference>
<dbReference type="Pfam" id="PF21906">
    <property type="entry name" value="WHD_NrtR"/>
    <property type="match status" value="1"/>
</dbReference>
<protein>
    <submittedName>
        <fullName evidence="3">NUDIX hydrolase</fullName>
    </submittedName>
</protein>
<dbReference type="AlphaFoldDB" id="A0A1L3MG35"/>
<evidence type="ECO:0000259" key="2">
    <source>
        <dbReference type="Pfam" id="PF21906"/>
    </source>
</evidence>
<dbReference type="GO" id="GO:0016787">
    <property type="term" value="F:hydrolase activity"/>
    <property type="evidence" value="ECO:0007669"/>
    <property type="project" value="UniProtKB-KW"/>
</dbReference>
<dbReference type="Gene3D" id="1.10.10.10">
    <property type="entry name" value="Winged helix-like DNA-binding domain superfamily/Winged helix DNA-binding domain"/>
    <property type="match status" value="1"/>
</dbReference>
<dbReference type="RefSeq" id="WP_072624344.1">
    <property type="nucleotide sequence ID" value="NZ_CP013290.1"/>
</dbReference>
<dbReference type="InterPro" id="IPR036390">
    <property type="entry name" value="WH_DNA-bd_sf"/>
</dbReference>
<dbReference type="SUPFAM" id="SSF46785">
    <property type="entry name" value="Winged helix' DNA-binding domain"/>
    <property type="match status" value="1"/>
</dbReference>
<dbReference type="EMBL" id="CP013290">
    <property type="protein sequence ID" value="APH01184.1"/>
    <property type="molecule type" value="Genomic_DNA"/>
</dbReference>
<accession>A0A1L3MG35</accession>
<organism evidence="3 4">
    <name type="scientific">Janibacter indicus</name>
    <dbReference type="NCBI Taxonomy" id="857417"/>
    <lineage>
        <taxon>Bacteria</taxon>
        <taxon>Bacillati</taxon>
        <taxon>Actinomycetota</taxon>
        <taxon>Actinomycetes</taxon>
        <taxon>Micrococcales</taxon>
        <taxon>Intrasporangiaceae</taxon>
        <taxon>Janibacter</taxon>
    </lineage>
</organism>
<keyword evidence="4" id="KW-1185">Reference proteome</keyword>
<dbReference type="SUPFAM" id="SSF55811">
    <property type="entry name" value="Nudix"/>
    <property type="match status" value="1"/>
</dbReference>
<dbReference type="InterPro" id="IPR036388">
    <property type="entry name" value="WH-like_DNA-bd_sf"/>
</dbReference>
<dbReference type="Gene3D" id="3.90.79.10">
    <property type="entry name" value="Nucleoside Triphosphate Pyrophosphohydrolase"/>
    <property type="match status" value="1"/>
</dbReference>
<evidence type="ECO:0000313" key="3">
    <source>
        <dbReference type="EMBL" id="APH01184.1"/>
    </source>
</evidence>
<keyword evidence="3" id="KW-0378">Hydrolase</keyword>